<gene>
    <name evidence="1" type="ORF">HTAM1171_LOCUS5201</name>
</gene>
<name>A0A7S2HF85_9STRA</name>
<evidence type="ECO:0000313" key="1">
    <source>
        <dbReference type="EMBL" id="CAD9488949.1"/>
    </source>
</evidence>
<sequence>MTEEICYAPEVKQKGGTGSSSIAKIFAIHDHNKSCDINYHVDLQRSCMNMLKSKDGDIFYSRTDLRILIEKTEHTIYKELCNHHFFSNTLLHHHNATSNGVQDKPNGDFVVHAAARLSLKPENLQQILSSFPTHLFHIRDMFNFGVIPLHIAASYAPPTTGAKMNNHTARVKLILSAFPLGAKYLDLRGRLPLHHALLHGADAEVITALIKANPNSLSLPFLPTESETNEISSMKGFLPFHMSCCLDLSCSAIFVLIQNNPSCVCGYDMGIDN</sequence>
<dbReference type="EMBL" id="HBGV01008416">
    <property type="protein sequence ID" value="CAD9488949.1"/>
    <property type="molecule type" value="Transcribed_RNA"/>
</dbReference>
<dbReference type="Gene3D" id="1.25.40.20">
    <property type="entry name" value="Ankyrin repeat-containing domain"/>
    <property type="match status" value="1"/>
</dbReference>
<accession>A0A7S2HF85</accession>
<dbReference type="SUPFAM" id="SSF48403">
    <property type="entry name" value="Ankyrin repeat"/>
    <property type="match status" value="1"/>
</dbReference>
<reference evidence="1" key="1">
    <citation type="submission" date="2021-01" db="EMBL/GenBank/DDBJ databases">
        <authorList>
            <person name="Corre E."/>
            <person name="Pelletier E."/>
            <person name="Niang G."/>
            <person name="Scheremetjew M."/>
            <person name="Finn R."/>
            <person name="Kale V."/>
            <person name="Holt S."/>
            <person name="Cochrane G."/>
            <person name="Meng A."/>
            <person name="Brown T."/>
            <person name="Cohen L."/>
        </authorList>
    </citation>
    <scope>NUCLEOTIDE SEQUENCE</scope>
    <source>
        <strain evidence="1">CCMP826</strain>
    </source>
</reference>
<organism evidence="1">
    <name type="scientific">Helicotheca tamesis</name>
    <dbReference type="NCBI Taxonomy" id="374047"/>
    <lineage>
        <taxon>Eukaryota</taxon>
        <taxon>Sar</taxon>
        <taxon>Stramenopiles</taxon>
        <taxon>Ochrophyta</taxon>
        <taxon>Bacillariophyta</taxon>
        <taxon>Mediophyceae</taxon>
        <taxon>Lithodesmiophycidae</taxon>
        <taxon>Lithodesmiales</taxon>
        <taxon>Lithodesmiaceae</taxon>
        <taxon>Helicotheca</taxon>
    </lineage>
</organism>
<protein>
    <submittedName>
        <fullName evidence="1">Uncharacterized protein</fullName>
    </submittedName>
</protein>
<proteinExistence type="predicted"/>
<dbReference type="InterPro" id="IPR036770">
    <property type="entry name" value="Ankyrin_rpt-contain_sf"/>
</dbReference>
<dbReference type="AlphaFoldDB" id="A0A7S2HF85"/>